<dbReference type="Proteomes" id="UP001054811">
    <property type="component" value="Chromosome"/>
</dbReference>
<evidence type="ECO:0000256" key="1">
    <source>
        <dbReference type="ARBA" id="ARBA00022553"/>
    </source>
</evidence>
<evidence type="ECO:0000313" key="5">
    <source>
        <dbReference type="Proteomes" id="UP001054811"/>
    </source>
</evidence>
<dbReference type="Gene3D" id="2.60.200.20">
    <property type="match status" value="1"/>
</dbReference>
<name>A0ABY5NL41_9MICO</name>
<feature type="region of interest" description="Disordered" evidence="2">
    <location>
        <begin position="220"/>
        <end position="246"/>
    </location>
</feature>
<keyword evidence="5" id="KW-1185">Reference proteome</keyword>
<evidence type="ECO:0000313" key="4">
    <source>
        <dbReference type="EMBL" id="UUT35836.1"/>
    </source>
</evidence>
<accession>A0ABY5NL41</accession>
<dbReference type="EMBL" id="CP091139">
    <property type="protein sequence ID" value="UUT35836.1"/>
    <property type="molecule type" value="Genomic_DNA"/>
</dbReference>
<dbReference type="Pfam" id="PF00498">
    <property type="entry name" value="FHA"/>
    <property type="match status" value="1"/>
</dbReference>
<evidence type="ECO:0000256" key="2">
    <source>
        <dbReference type="SAM" id="MobiDB-lite"/>
    </source>
</evidence>
<organism evidence="4 5">
    <name type="scientific">Microbacterium elymi</name>
    <dbReference type="NCBI Taxonomy" id="2909587"/>
    <lineage>
        <taxon>Bacteria</taxon>
        <taxon>Bacillati</taxon>
        <taxon>Actinomycetota</taxon>
        <taxon>Actinomycetes</taxon>
        <taxon>Micrococcales</taxon>
        <taxon>Microbacteriaceae</taxon>
        <taxon>Microbacterium</taxon>
    </lineage>
</organism>
<keyword evidence="1" id="KW-0597">Phosphoprotein</keyword>
<evidence type="ECO:0000259" key="3">
    <source>
        <dbReference type="PROSITE" id="PS50006"/>
    </source>
</evidence>
<dbReference type="InterPro" id="IPR008984">
    <property type="entry name" value="SMAD_FHA_dom_sf"/>
</dbReference>
<sequence length="253" mass="26449">MRLKLTLRRQNGQTTDIAVTSDATATVQDVARKITETDPARLGAGPAEGILTLSVAPPTSGDHTVLDPDMPISDAPVGSGFVATVTTLGDRYASSRSADGPALATLHVVGGPFAGHEFALRKGSFTIGRAPENDIVVDDALVSKRHARIEVGTGVEVVDLNSANGIVVDGGLVQRLRVIPGSASCSATPSWSCGCSRTSRRSPRIRCSSAAGRCCSTAARGWSRGTPGRSCPSRACPRTRSPDSSRGRCWWPR</sequence>
<protein>
    <submittedName>
        <fullName evidence="4">FHA domain-containing protein</fullName>
    </submittedName>
</protein>
<dbReference type="PROSITE" id="PS50006">
    <property type="entry name" value="FHA_DOMAIN"/>
    <property type="match status" value="1"/>
</dbReference>
<dbReference type="InterPro" id="IPR000253">
    <property type="entry name" value="FHA_dom"/>
</dbReference>
<feature type="domain" description="FHA" evidence="3">
    <location>
        <begin position="125"/>
        <end position="173"/>
    </location>
</feature>
<proteinExistence type="predicted"/>
<dbReference type="CDD" id="cd00060">
    <property type="entry name" value="FHA"/>
    <property type="match status" value="1"/>
</dbReference>
<dbReference type="SMART" id="SM00240">
    <property type="entry name" value="FHA"/>
    <property type="match status" value="1"/>
</dbReference>
<dbReference type="RefSeq" id="WP_259612464.1">
    <property type="nucleotide sequence ID" value="NZ_CP091139.2"/>
</dbReference>
<gene>
    <name evidence="4" type="ORF">L2X98_21915</name>
</gene>
<reference evidence="4" key="1">
    <citation type="submission" date="2022-01" db="EMBL/GenBank/DDBJ databases">
        <title>Microbacterium eymi and Microbacterium rhizovicinus sp. nov., isolated from the rhizospheric soil of Elymus tsukushiensis, a plant native to the Dokdo Islands, Republic of Korea.</title>
        <authorList>
            <person name="Hwang Y.J."/>
        </authorList>
    </citation>
    <scope>NUCLEOTIDE SEQUENCE</scope>
    <source>
        <strain evidence="4">KUDC0405</strain>
    </source>
</reference>
<dbReference type="SUPFAM" id="SSF49879">
    <property type="entry name" value="SMAD/FHA domain"/>
    <property type="match status" value="1"/>
</dbReference>